<dbReference type="EMBL" id="JAQMWT010000544">
    <property type="protein sequence ID" value="KAJ8599791.1"/>
    <property type="molecule type" value="Genomic_DNA"/>
</dbReference>
<evidence type="ECO:0000256" key="8">
    <source>
        <dbReference type="ARBA" id="ARBA00023136"/>
    </source>
</evidence>
<reference evidence="11" key="1">
    <citation type="submission" date="2023-01" db="EMBL/GenBank/DDBJ databases">
        <title>Metagenome sequencing of chrysophaentin producing Chrysophaeum taylorii.</title>
        <authorList>
            <person name="Davison J."/>
            <person name="Bewley C."/>
        </authorList>
    </citation>
    <scope>NUCLEOTIDE SEQUENCE</scope>
    <source>
        <strain evidence="11">NIES-1699</strain>
    </source>
</reference>
<evidence type="ECO:0000256" key="6">
    <source>
        <dbReference type="ARBA" id="ARBA00022970"/>
    </source>
</evidence>
<proteinExistence type="inferred from homology"/>
<evidence type="ECO:0000256" key="3">
    <source>
        <dbReference type="ARBA" id="ARBA00022448"/>
    </source>
</evidence>
<evidence type="ECO:0000256" key="7">
    <source>
        <dbReference type="ARBA" id="ARBA00022989"/>
    </source>
</evidence>
<dbReference type="GO" id="GO:0005290">
    <property type="term" value="F:L-histidine transmembrane transporter activity"/>
    <property type="evidence" value="ECO:0007669"/>
    <property type="project" value="TreeGrafter"/>
</dbReference>
<dbReference type="GO" id="GO:0061459">
    <property type="term" value="F:L-arginine transmembrane transporter activity"/>
    <property type="evidence" value="ECO:0007669"/>
    <property type="project" value="TreeGrafter"/>
</dbReference>
<comment type="subcellular location">
    <subcellularLocation>
        <location evidence="1">Vacuole membrane</location>
        <topology evidence="1">Multi-pass membrane protein</topology>
    </subcellularLocation>
</comment>
<comment type="similarity">
    <text evidence="2">Belongs to the amino acid/polyamine transporter 2 family.</text>
</comment>
<feature type="transmembrane region" description="Helical" evidence="9">
    <location>
        <begin position="240"/>
        <end position="261"/>
    </location>
</feature>
<keyword evidence="7 9" id="KW-1133">Transmembrane helix</keyword>
<protein>
    <recommendedName>
        <fullName evidence="10">Amino acid transporter transmembrane domain-containing protein</fullName>
    </recommendedName>
</protein>
<keyword evidence="6" id="KW-0029">Amino-acid transport</keyword>
<dbReference type="GO" id="GO:0005313">
    <property type="term" value="F:L-glutamate transmembrane transporter activity"/>
    <property type="evidence" value="ECO:0007669"/>
    <property type="project" value="TreeGrafter"/>
</dbReference>
<dbReference type="AlphaFoldDB" id="A0AAD7XIN3"/>
<evidence type="ECO:0000259" key="10">
    <source>
        <dbReference type="Pfam" id="PF01490"/>
    </source>
</evidence>
<dbReference type="GO" id="GO:0015189">
    <property type="term" value="F:L-lysine transmembrane transporter activity"/>
    <property type="evidence" value="ECO:0007669"/>
    <property type="project" value="TreeGrafter"/>
</dbReference>
<sequence length="400" mass="42297">MEAPLIEVGTQPPKVRGAGVLSSVANIANSVLGAGILALPFAYARAGVWGGTVLVCWSAALNVFTMHLLSATTRRVEDASFRTIASLVMPKKLHWVFDGIVVVLMLGLSASYLMIFGNLVSQCVRELEVPKIVQNRVFWVLVGLALVAPPSFAKSLDALKFTSSIAMVLMGYVAAVVVAYRAAPGACDDSPHCGGTVRNLKLNLATLEALSLTTFAYTAQTQLVSVANELDAYTQRKMDAVIASSISLCCALYCVVGQLGYETFGNVVLSNVLESYRPTPPVSAARIAISFVVAFSYPLMAQPCRISLVTLLRASPNACTLGILAFSATVAATVDDLGAVLSVIGATASTAIAYVIPAYAYIRLFTGAAPRWKLLAAKFVFLYGIATVPLCLYSTAINHP</sequence>
<evidence type="ECO:0000256" key="1">
    <source>
        <dbReference type="ARBA" id="ARBA00004128"/>
    </source>
</evidence>
<evidence type="ECO:0000256" key="2">
    <source>
        <dbReference type="ARBA" id="ARBA00008066"/>
    </source>
</evidence>
<dbReference type="Proteomes" id="UP001230188">
    <property type="component" value="Unassembled WGS sequence"/>
</dbReference>
<feature type="transmembrane region" description="Helical" evidence="9">
    <location>
        <begin position="136"/>
        <end position="153"/>
    </location>
</feature>
<dbReference type="PANTHER" id="PTHR22950:SF678">
    <property type="entry name" value="VACUOLAR AMINO ACID TRANSPORTER 5-RELATED"/>
    <property type="match status" value="1"/>
</dbReference>
<dbReference type="InterPro" id="IPR013057">
    <property type="entry name" value="AA_transpt_TM"/>
</dbReference>
<dbReference type="PANTHER" id="PTHR22950">
    <property type="entry name" value="AMINO ACID TRANSPORTER"/>
    <property type="match status" value="1"/>
</dbReference>
<feature type="transmembrane region" description="Helical" evidence="9">
    <location>
        <begin position="165"/>
        <end position="182"/>
    </location>
</feature>
<accession>A0AAD7XIN3</accession>
<evidence type="ECO:0000256" key="5">
    <source>
        <dbReference type="ARBA" id="ARBA00022692"/>
    </source>
</evidence>
<dbReference type="GO" id="GO:0005302">
    <property type="term" value="F:L-tyrosine transmembrane transporter activity"/>
    <property type="evidence" value="ECO:0007669"/>
    <property type="project" value="TreeGrafter"/>
</dbReference>
<feature type="transmembrane region" description="Helical" evidence="9">
    <location>
        <begin position="93"/>
        <end position="116"/>
    </location>
</feature>
<keyword evidence="4" id="KW-0926">Vacuole</keyword>
<keyword evidence="8 9" id="KW-0472">Membrane</keyword>
<feature type="transmembrane region" description="Helical" evidence="9">
    <location>
        <begin position="340"/>
        <end position="362"/>
    </location>
</feature>
<dbReference type="Pfam" id="PF01490">
    <property type="entry name" value="Aa_trans"/>
    <property type="match status" value="1"/>
</dbReference>
<evidence type="ECO:0000256" key="9">
    <source>
        <dbReference type="SAM" id="Phobius"/>
    </source>
</evidence>
<keyword evidence="3" id="KW-0813">Transport</keyword>
<evidence type="ECO:0000256" key="4">
    <source>
        <dbReference type="ARBA" id="ARBA00022554"/>
    </source>
</evidence>
<organism evidence="11 12">
    <name type="scientific">Chrysophaeum taylorii</name>
    <dbReference type="NCBI Taxonomy" id="2483200"/>
    <lineage>
        <taxon>Eukaryota</taxon>
        <taxon>Sar</taxon>
        <taxon>Stramenopiles</taxon>
        <taxon>Ochrophyta</taxon>
        <taxon>Pelagophyceae</taxon>
        <taxon>Pelagomonadales</taxon>
        <taxon>Pelagomonadaceae</taxon>
        <taxon>Chrysophaeum</taxon>
    </lineage>
</organism>
<name>A0AAD7XIN3_9STRA</name>
<comment type="caution">
    <text evidence="11">The sequence shown here is derived from an EMBL/GenBank/DDBJ whole genome shotgun (WGS) entry which is preliminary data.</text>
</comment>
<feature type="domain" description="Amino acid transporter transmembrane" evidence="10">
    <location>
        <begin position="17"/>
        <end position="388"/>
    </location>
</feature>
<evidence type="ECO:0000313" key="12">
    <source>
        <dbReference type="Proteomes" id="UP001230188"/>
    </source>
</evidence>
<feature type="transmembrane region" description="Helical" evidence="9">
    <location>
        <begin position="20"/>
        <end position="43"/>
    </location>
</feature>
<dbReference type="GO" id="GO:0015194">
    <property type="term" value="F:L-serine transmembrane transporter activity"/>
    <property type="evidence" value="ECO:0007669"/>
    <property type="project" value="TreeGrafter"/>
</dbReference>
<evidence type="ECO:0000313" key="11">
    <source>
        <dbReference type="EMBL" id="KAJ8599791.1"/>
    </source>
</evidence>
<feature type="transmembrane region" description="Helical" evidence="9">
    <location>
        <begin position="374"/>
        <end position="396"/>
    </location>
</feature>
<feature type="transmembrane region" description="Helical" evidence="9">
    <location>
        <begin position="49"/>
        <end position="72"/>
    </location>
</feature>
<feature type="transmembrane region" description="Helical" evidence="9">
    <location>
        <begin position="281"/>
        <end position="299"/>
    </location>
</feature>
<dbReference type="GO" id="GO:0005774">
    <property type="term" value="C:vacuolar membrane"/>
    <property type="evidence" value="ECO:0007669"/>
    <property type="project" value="UniProtKB-SubCell"/>
</dbReference>
<keyword evidence="5 9" id="KW-0812">Transmembrane</keyword>
<keyword evidence="12" id="KW-1185">Reference proteome</keyword>
<feature type="transmembrane region" description="Helical" evidence="9">
    <location>
        <begin position="311"/>
        <end position="334"/>
    </location>
</feature>
<gene>
    <name evidence="11" type="ORF">CTAYLR_004011</name>
</gene>